<gene>
    <name evidence="9" type="primary">tlpC</name>
    <name evidence="9" type="ORF">EAL2_808p07180</name>
</gene>
<evidence type="ECO:0000256" key="4">
    <source>
        <dbReference type="PROSITE-ProRule" id="PRU00284"/>
    </source>
</evidence>
<dbReference type="GO" id="GO:0007165">
    <property type="term" value="P:signal transduction"/>
    <property type="evidence" value="ECO:0007669"/>
    <property type="project" value="UniProtKB-KW"/>
</dbReference>
<feature type="transmembrane region" description="Helical" evidence="6">
    <location>
        <begin position="9"/>
        <end position="30"/>
    </location>
</feature>
<dbReference type="EMBL" id="CP007453">
    <property type="protein sequence ID" value="AHM58221.1"/>
    <property type="molecule type" value="Genomic_DNA"/>
</dbReference>
<dbReference type="Pfam" id="PF17201">
    <property type="entry name" value="Cache_3-Cache_2"/>
    <property type="match status" value="1"/>
</dbReference>
<keyword evidence="9" id="KW-0614">Plasmid</keyword>
<dbReference type="GO" id="GO:0006935">
    <property type="term" value="P:chemotaxis"/>
    <property type="evidence" value="ECO:0007669"/>
    <property type="project" value="UniProtKB-KW"/>
</dbReference>
<dbReference type="InterPro" id="IPR004089">
    <property type="entry name" value="MCPsignal_dom"/>
</dbReference>
<dbReference type="PRINTS" id="PR00260">
    <property type="entry name" value="CHEMTRNSDUCR"/>
</dbReference>
<dbReference type="CDD" id="cd06225">
    <property type="entry name" value="HAMP"/>
    <property type="match status" value="1"/>
</dbReference>
<dbReference type="PROSITE" id="PS50885">
    <property type="entry name" value="HAMP"/>
    <property type="match status" value="1"/>
</dbReference>
<reference evidence="9 10" key="1">
    <citation type="journal article" date="2014" name="Genome Announc.">
        <title>Complete Genome Sequence of Amino Acid-Utilizing Eubacterium acidaminophilum al-2 (DSM 3953).</title>
        <authorList>
            <person name="Poehlein A."/>
            <person name="Andreesen J.R."/>
            <person name="Daniel R."/>
        </authorList>
    </citation>
    <scope>NUCLEOTIDE SEQUENCE [LARGE SCALE GENOMIC DNA]</scope>
    <source>
        <strain evidence="9 10">DSM 3953</strain>
        <plasmid evidence="10">Plasmid EAL2_808p</plasmid>
    </source>
</reference>
<dbReference type="PROSITE" id="PS50111">
    <property type="entry name" value="CHEMOTAXIS_TRANSDUC_2"/>
    <property type="match status" value="1"/>
</dbReference>
<dbReference type="OrthoDB" id="9762005at2"/>
<dbReference type="PROSITE" id="PS51257">
    <property type="entry name" value="PROKAR_LIPOPROTEIN"/>
    <property type="match status" value="1"/>
</dbReference>
<organism evidence="9 10">
    <name type="scientific">Peptoclostridium acidaminophilum DSM 3953</name>
    <dbReference type="NCBI Taxonomy" id="1286171"/>
    <lineage>
        <taxon>Bacteria</taxon>
        <taxon>Bacillati</taxon>
        <taxon>Bacillota</taxon>
        <taxon>Clostridia</taxon>
        <taxon>Peptostreptococcales</taxon>
        <taxon>Peptoclostridiaceae</taxon>
        <taxon>Peptoclostridium</taxon>
    </lineage>
</organism>
<protein>
    <submittedName>
        <fullName evidence="9">Methyl-accepting chemotaxis protein TlpC</fullName>
    </submittedName>
</protein>
<dbReference type="SUPFAM" id="SSF103190">
    <property type="entry name" value="Sensory domain-like"/>
    <property type="match status" value="1"/>
</dbReference>
<name>W8UBX6_PEPAC</name>
<evidence type="ECO:0000256" key="5">
    <source>
        <dbReference type="SAM" id="Coils"/>
    </source>
</evidence>
<dbReference type="GO" id="GO:0016020">
    <property type="term" value="C:membrane"/>
    <property type="evidence" value="ECO:0007669"/>
    <property type="project" value="InterPro"/>
</dbReference>
<dbReference type="eggNOG" id="COG0840">
    <property type="taxonomic scope" value="Bacteria"/>
</dbReference>
<dbReference type="Proteomes" id="UP000019591">
    <property type="component" value="Plasmid EAL2_808p"/>
</dbReference>
<dbReference type="SUPFAM" id="SSF58104">
    <property type="entry name" value="Methyl-accepting chemotaxis protein (MCP) signaling domain"/>
    <property type="match status" value="1"/>
</dbReference>
<dbReference type="GO" id="GO:0004888">
    <property type="term" value="F:transmembrane signaling receptor activity"/>
    <property type="evidence" value="ECO:0007669"/>
    <property type="project" value="InterPro"/>
</dbReference>
<dbReference type="InterPro" id="IPR029151">
    <property type="entry name" value="Sensor-like_sf"/>
</dbReference>
<dbReference type="SMART" id="SM00283">
    <property type="entry name" value="MA"/>
    <property type="match status" value="1"/>
</dbReference>
<sequence length="576" mass="61712">MMKSIKSKIVAYISIALLLSCSLLGIFAIMESSKSIFSVIDNMATEKVNADIESAHVYMEKYHGELTLKDGELYDASGTEVRDNFAMVDAAGEKLGDKVTIFVKKGDDFERISTNVIDEQGARAVGKMLGTDSAAYSSAVAGNTYVGACEILGKEHIAAYDPIEDPSGQVIGLLFVGVPKDEIIALADEFSAELMWKIVMLSLLALAAGIAAAIWIGNSITRPIVALSGQIEDGDYTKDVPDKFLKRPDELGAFAGAIDKMQKEVRNLMYEVRDTSKELLLSSNDLAAMSKQSSSTTNEIAQAMDQIAASTSSQAENLESSVSSVNDLSVKIDVVAQAIEHMGDMSAQMDSLNATGVETMQVLLEKAADTKDSVGQADETVTKINAVAEKIGAITEAINAIADQTNLLALNASIEAARAGEHGRGFAVVAEEIRKLAEQSSHEAENIKNLIENVQAQARNAAEAMKHTAASLKDQDMSVAETEKIFQSISTSIESIREQVGRIDTETREMENSKNVIVDMVENIAAMAEEASASTQEVSAAAEEQLAASEQVTASANRTRELAVNLQNELAKFNIE</sequence>
<keyword evidence="1" id="KW-0145">Chemotaxis</keyword>
<dbReference type="InterPro" id="IPR004090">
    <property type="entry name" value="Chemotax_Me-accpt_rcpt"/>
</dbReference>
<dbReference type="PANTHER" id="PTHR32089:SF114">
    <property type="entry name" value="METHYL-ACCEPTING CHEMOTAXIS PROTEIN MCPB"/>
    <property type="match status" value="1"/>
</dbReference>
<keyword evidence="6" id="KW-0472">Membrane</keyword>
<evidence type="ECO:0000259" key="8">
    <source>
        <dbReference type="PROSITE" id="PS50885"/>
    </source>
</evidence>
<evidence type="ECO:0000256" key="2">
    <source>
        <dbReference type="ARBA" id="ARBA00023224"/>
    </source>
</evidence>
<dbReference type="InterPro" id="IPR033462">
    <property type="entry name" value="Cache_3-Cache_2"/>
</dbReference>
<evidence type="ECO:0000256" key="1">
    <source>
        <dbReference type="ARBA" id="ARBA00022500"/>
    </source>
</evidence>
<dbReference type="Pfam" id="PF00015">
    <property type="entry name" value="MCPsignal"/>
    <property type="match status" value="1"/>
</dbReference>
<feature type="domain" description="Methyl-accepting transducer" evidence="7">
    <location>
        <begin position="289"/>
        <end position="539"/>
    </location>
</feature>
<accession>W8UBX6</accession>
<geneLocation type="plasmid" evidence="9 10">
    <name>EAL2_808p</name>
</geneLocation>
<dbReference type="AlphaFoldDB" id="W8UBX6"/>
<dbReference type="InterPro" id="IPR003660">
    <property type="entry name" value="HAMP_dom"/>
</dbReference>
<feature type="domain" description="HAMP" evidence="8">
    <location>
        <begin position="218"/>
        <end position="270"/>
    </location>
</feature>
<keyword evidence="10" id="KW-1185">Reference proteome</keyword>
<keyword evidence="6" id="KW-1133">Transmembrane helix</keyword>
<keyword evidence="2 4" id="KW-0807">Transducer</keyword>
<dbReference type="PATRIC" id="fig|1286171.3.peg.2900"/>
<dbReference type="HOGENOM" id="CLU_000445_107_27_9"/>
<dbReference type="Gene3D" id="1.10.287.950">
    <property type="entry name" value="Methyl-accepting chemotaxis protein"/>
    <property type="match status" value="1"/>
</dbReference>
<feature type="coiled-coil region" evidence="5">
    <location>
        <begin position="430"/>
        <end position="475"/>
    </location>
</feature>
<dbReference type="KEGG" id="eac:EAL2_808p07180"/>
<proteinExistence type="inferred from homology"/>
<evidence type="ECO:0000259" key="7">
    <source>
        <dbReference type="PROSITE" id="PS50111"/>
    </source>
</evidence>
<evidence type="ECO:0000256" key="3">
    <source>
        <dbReference type="ARBA" id="ARBA00029447"/>
    </source>
</evidence>
<evidence type="ECO:0000256" key="6">
    <source>
        <dbReference type="SAM" id="Phobius"/>
    </source>
</evidence>
<keyword evidence="5" id="KW-0175">Coiled coil</keyword>
<evidence type="ECO:0000313" key="9">
    <source>
        <dbReference type="EMBL" id="AHM58221.1"/>
    </source>
</evidence>
<dbReference type="RefSeq" id="WP_025437054.1">
    <property type="nucleotide sequence ID" value="NZ_CP007453.1"/>
</dbReference>
<evidence type="ECO:0000313" key="10">
    <source>
        <dbReference type="Proteomes" id="UP000019591"/>
    </source>
</evidence>
<comment type="similarity">
    <text evidence="3">Belongs to the methyl-accepting chemotaxis (MCP) protein family.</text>
</comment>
<keyword evidence="6" id="KW-0812">Transmembrane</keyword>
<dbReference type="PANTHER" id="PTHR32089">
    <property type="entry name" value="METHYL-ACCEPTING CHEMOTAXIS PROTEIN MCPB"/>
    <property type="match status" value="1"/>
</dbReference>